<keyword evidence="3" id="KW-0862">Zinc</keyword>
<dbReference type="CDD" id="cd19802">
    <property type="entry name" value="Bbox1_TRIM8-like"/>
    <property type="match status" value="1"/>
</dbReference>
<dbReference type="GeneTree" id="ENSGT01150000286950"/>
<keyword evidence="5" id="KW-0175">Coiled coil</keyword>
<dbReference type="InterPro" id="IPR051051">
    <property type="entry name" value="E3_ubiq-ligase_TRIM/RNF"/>
</dbReference>
<feature type="coiled-coil region" evidence="5">
    <location>
        <begin position="188"/>
        <end position="215"/>
    </location>
</feature>
<dbReference type="Gene3D" id="4.10.830.40">
    <property type="match status" value="1"/>
</dbReference>
<dbReference type="InterPro" id="IPR013083">
    <property type="entry name" value="Znf_RING/FYVE/PHD"/>
</dbReference>
<protein>
    <recommendedName>
        <fullName evidence="6">RING-type domain-containing protein</fullName>
    </recommendedName>
</protein>
<dbReference type="InterPro" id="IPR058030">
    <property type="entry name" value="TRIM8/14/16/25/29/45/65_CC"/>
</dbReference>
<keyword evidence="2 4" id="KW-0863">Zinc-finger</keyword>
<reference evidence="7" key="2">
    <citation type="submission" date="2025-09" db="UniProtKB">
        <authorList>
            <consortium name="Ensembl"/>
        </authorList>
    </citation>
    <scope>IDENTIFICATION</scope>
</reference>
<feature type="coiled-coil region" evidence="5">
    <location>
        <begin position="123"/>
        <end position="157"/>
    </location>
</feature>
<sequence>MAQRGIQMDQEKLCCSICLDLLKDPVTIPCGHNYCMSCIKSHWDEEVRKEIYSCPQCRQTFRTRPALGRNTMLADLVEELKKTGLQPSCLQCLVSYCEQHLQPHYESPAFKKHKLVDPSKKLQENIRQRIQNREKEVKLLQQEAEAINHSADEAVEDSEKIFTDLICLIEKRSSDVTQQIRCRQKTKVSRVKELQEKLQQEIIDLRQEYTELEQLSHTEEHTQFLHNYRSLSNLTDSKESPSINIRPVQYFKDVTAAVSEVRDKLQDILSDVWIKISLTETEVDVLLTGSNLESFKKLQFQWNRFFNWLTFGKFAFNTIIGSKIEQDELELESELLKPKLCPTLNKASQLSPVSQTLWAGLGHGVFVGIKNNKNPN</sequence>
<dbReference type="Proteomes" id="UP000694568">
    <property type="component" value="Unplaced"/>
</dbReference>
<evidence type="ECO:0000256" key="4">
    <source>
        <dbReference type="PROSITE-ProRule" id="PRU00175"/>
    </source>
</evidence>
<dbReference type="PROSITE" id="PS00518">
    <property type="entry name" value="ZF_RING_1"/>
    <property type="match status" value="1"/>
</dbReference>
<keyword evidence="8" id="KW-1185">Reference proteome</keyword>
<dbReference type="GO" id="GO:0008270">
    <property type="term" value="F:zinc ion binding"/>
    <property type="evidence" value="ECO:0007669"/>
    <property type="project" value="UniProtKB-KW"/>
</dbReference>
<accession>A0A8C9XT82</accession>
<dbReference type="Ensembl" id="ENSSLUT00000015869.1">
    <property type="protein sequence ID" value="ENSSLUP00000015376.1"/>
    <property type="gene ID" value="ENSSLUG00000007221.1"/>
</dbReference>
<proteinExistence type="predicted"/>
<evidence type="ECO:0000256" key="3">
    <source>
        <dbReference type="ARBA" id="ARBA00022833"/>
    </source>
</evidence>
<dbReference type="InterPro" id="IPR017907">
    <property type="entry name" value="Znf_RING_CS"/>
</dbReference>
<dbReference type="InterPro" id="IPR001841">
    <property type="entry name" value="Znf_RING"/>
</dbReference>
<dbReference type="Pfam" id="PF15227">
    <property type="entry name" value="zf-C3HC4_4"/>
    <property type="match status" value="1"/>
</dbReference>
<name>A0A8C9XT82_SANLU</name>
<evidence type="ECO:0000256" key="5">
    <source>
        <dbReference type="SAM" id="Coils"/>
    </source>
</evidence>
<dbReference type="PANTHER" id="PTHR25465">
    <property type="entry name" value="B-BOX DOMAIN CONTAINING"/>
    <property type="match status" value="1"/>
</dbReference>
<feature type="domain" description="RING-type" evidence="6">
    <location>
        <begin position="15"/>
        <end position="58"/>
    </location>
</feature>
<evidence type="ECO:0000256" key="2">
    <source>
        <dbReference type="ARBA" id="ARBA00022771"/>
    </source>
</evidence>
<dbReference type="PANTHER" id="PTHR25465:SF5">
    <property type="entry name" value="E3 UBIQUITIN_ISG15 LIGASE TRIM25-RELATED"/>
    <property type="match status" value="1"/>
</dbReference>
<dbReference type="SUPFAM" id="SSF57850">
    <property type="entry name" value="RING/U-box"/>
    <property type="match status" value="1"/>
</dbReference>
<dbReference type="Pfam" id="PF25600">
    <property type="entry name" value="TRIM_CC"/>
    <property type="match status" value="1"/>
</dbReference>
<evidence type="ECO:0000256" key="1">
    <source>
        <dbReference type="ARBA" id="ARBA00022723"/>
    </source>
</evidence>
<evidence type="ECO:0000313" key="8">
    <source>
        <dbReference type="Proteomes" id="UP000694568"/>
    </source>
</evidence>
<evidence type="ECO:0000259" key="6">
    <source>
        <dbReference type="PROSITE" id="PS50089"/>
    </source>
</evidence>
<dbReference type="SMART" id="SM00184">
    <property type="entry name" value="RING"/>
    <property type="match status" value="1"/>
</dbReference>
<dbReference type="Gene3D" id="3.30.40.10">
    <property type="entry name" value="Zinc/RING finger domain, C3HC4 (zinc finger)"/>
    <property type="match status" value="1"/>
</dbReference>
<dbReference type="PROSITE" id="PS50089">
    <property type="entry name" value="ZF_RING_2"/>
    <property type="match status" value="1"/>
</dbReference>
<evidence type="ECO:0000313" key="7">
    <source>
        <dbReference type="Ensembl" id="ENSSLUP00000015376.1"/>
    </source>
</evidence>
<keyword evidence="1" id="KW-0479">Metal-binding</keyword>
<dbReference type="AlphaFoldDB" id="A0A8C9XT82"/>
<reference evidence="7" key="1">
    <citation type="submission" date="2025-08" db="UniProtKB">
        <authorList>
            <consortium name="Ensembl"/>
        </authorList>
    </citation>
    <scope>IDENTIFICATION</scope>
</reference>
<organism evidence="7 8">
    <name type="scientific">Sander lucioperca</name>
    <name type="common">Pike-perch</name>
    <name type="synonym">Perca lucioperca</name>
    <dbReference type="NCBI Taxonomy" id="283035"/>
    <lineage>
        <taxon>Eukaryota</taxon>
        <taxon>Metazoa</taxon>
        <taxon>Chordata</taxon>
        <taxon>Craniata</taxon>
        <taxon>Vertebrata</taxon>
        <taxon>Euteleostomi</taxon>
        <taxon>Actinopterygii</taxon>
        <taxon>Neopterygii</taxon>
        <taxon>Teleostei</taxon>
        <taxon>Neoteleostei</taxon>
        <taxon>Acanthomorphata</taxon>
        <taxon>Eupercaria</taxon>
        <taxon>Perciformes</taxon>
        <taxon>Percoidei</taxon>
        <taxon>Percidae</taxon>
        <taxon>Luciopercinae</taxon>
        <taxon>Sander</taxon>
    </lineage>
</organism>